<comment type="caution">
    <text evidence="3">The sequence shown here is derived from an EMBL/GenBank/DDBJ whole genome shotgun (WGS) entry which is preliminary data.</text>
</comment>
<accession>A0AAJ4XHK6</accession>
<dbReference type="PANTHER" id="PTHR40845:SF1">
    <property type="match status" value="1"/>
</dbReference>
<gene>
    <name evidence="3" type="ORF">MEPE_01331</name>
</gene>
<proteinExistence type="predicted"/>
<evidence type="ECO:0000313" key="4">
    <source>
        <dbReference type="Proteomes" id="UP001294444"/>
    </source>
</evidence>
<dbReference type="EMBL" id="OAPG01000002">
    <property type="protein sequence ID" value="SNX82625.1"/>
    <property type="molecule type" value="Genomic_DNA"/>
</dbReference>
<dbReference type="Pfam" id="PF25411">
    <property type="entry name" value="DUF7888"/>
    <property type="match status" value="1"/>
</dbReference>
<feature type="domain" description="DUF7888" evidence="2">
    <location>
        <begin position="70"/>
        <end position="178"/>
    </location>
</feature>
<dbReference type="InterPro" id="IPR057210">
    <property type="entry name" value="DUF7888"/>
</dbReference>
<dbReference type="Proteomes" id="UP001294444">
    <property type="component" value="Unassembled WGS sequence"/>
</dbReference>
<protein>
    <recommendedName>
        <fullName evidence="2">DUF7888 domain-containing protein</fullName>
    </recommendedName>
</protein>
<evidence type="ECO:0000256" key="1">
    <source>
        <dbReference type="SAM" id="SignalP"/>
    </source>
</evidence>
<reference evidence="3" key="1">
    <citation type="submission" date="2023-10" db="EMBL/GenBank/DDBJ databases">
        <authorList>
            <person name="Guldener U."/>
        </authorList>
    </citation>
    <scope>NUCLEOTIDE SEQUENCE</scope>
    <source>
        <strain evidence="3">Mp4</strain>
    </source>
</reference>
<keyword evidence="4" id="KW-1185">Reference proteome</keyword>
<feature type="chain" id="PRO_5042516548" description="DUF7888 domain-containing protein" evidence="1">
    <location>
        <begin position="23"/>
        <end position="179"/>
    </location>
</feature>
<name>A0AAJ4XHK6_9BASI</name>
<organism evidence="3 4">
    <name type="scientific">Melanopsichium pennsylvanicum</name>
    <dbReference type="NCBI Taxonomy" id="63383"/>
    <lineage>
        <taxon>Eukaryota</taxon>
        <taxon>Fungi</taxon>
        <taxon>Dikarya</taxon>
        <taxon>Basidiomycota</taxon>
        <taxon>Ustilaginomycotina</taxon>
        <taxon>Ustilaginomycetes</taxon>
        <taxon>Ustilaginales</taxon>
        <taxon>Ustilaginaceae</taxon>
        <taxon>Melanopsichium</taxon>
    </lineage>
</organism>
<evidence type="ECO:0000313" key="3">
    <source>
        <dbReference type="EMBL" id="SNX82625.1"/>
    </source>
</evidence>
<feature type="signal peptide" evidence="1">
    <location>
        <begin position="1"/>
        <end position="22"/>
    </location>
</feature>
<keyword evidence="1" id="KW-0732">Signal</keyword>
<evidence type="ECO:0000259" key="2">
    <source>
        <dbReference type="Pfam" id="PF25411"/>
    </source>
</evidence>
<dbReference type="AlphaFoldDB" id="A0AAJ4XHK6"/>
<dbReference type="PANTHER" id="PTHR40845">
    <property type="match status" value="1"/>
</dbReference>
<sequence length="179" mass="20480">MCSIKAIVFLLVSTLFVIEVEAKSRGSESAIRPGTGTGKPRSSLSGIGDDYWFWAYHFSDHDWKDTPMSMQEFAEQNVRIMWQNRPANASATACLQGEWSVTNYDKVSPAMRSAYFTRGGFWSSFSKKVRFFDCFYLFAPNQTLIPARKKMDVDHMAYAFGEHEKKCLFDPATWHINCP</sequence>